<protein>
    <recommendedName>
        <fullName evidence="2">Sulfocyanin-like C-terminal domain-containing protein</fullName>
    </recommendedName>
</protein>
<keyword evidence="1" id="KW-0732">Signal</keyword>
<feature type="domain" description="Sulfocyanin-like C-terminal" evidence="2">
    <location>
        <begin position="38"/>
        <end position="116"/>
    </location>
</feature>
<dbReference type="Gene3D" id="2.60.40.420">
    <property type="entry name" value="Cupredoxins - blue copper proteins"/>
    <property type="match status" value="1"/>
</dbReference>
<gene>
    <name evidence="3" type="ORF">JZ786_20855</name>
</gene>
<dbReference type="RefSeq" id="WP_206656215.1">
    <property type="nucleotide sequence ID" value="NZ_CP071182.1"/>
</dbReference>
<dbReference type="KEGG" id="afx:JZ786_20855"/>
<reference evidence="3 4" key="1">
    <citation type="submission" date="2021-02" db="EMBL/GenBank/DDBJ databases">
        <title>Alicyclobacillus curvatus sp. nov. and Alicyclobacillus mengziensis sp. nov., two acidophilic bacteria isolated from acid mine drainage.</title>
        <authorList>
            <person name="Huang Y."/>
        </authorList>
    </citation>
    <scope>NUCLEOTIDE SEQUENCE [LARGE SCALE GENOMIC DNA]</scope>
    <source>
        <strain evidence="3 4">S30H14</strain>
    </source>
</reference>
<evidence type="ECO:0000313" key="4">
    <source>
        <dbReference type="Proteomes" id="UP000663505"/>
    </source>
</evidence>
<keyword evidence="4" id="KW-1185">Reference proteome</keyword>
<name>A0A9X7VXH9_9BACL</name>
<dbReference type="InterPro" id="IPR049544">
    <property type="entry name" value="SoxE-like_C"/>
</dbReference>
<proteinExistence type="predicted"/>
<evidence type="ECO:0000259" key="2">
    <source>
        <dbReference type="Pfam" id="PF06525"/>
    </source>
</evidence>
<sequence>MSNAFRAVPGRWVTLAAASTMLVALVSGCGQTTNLTKQFMTVDNSTKSVTIKVIGGYNAVNDRMNFNGYANGQMTIRIPVGYTVNLDFQNSGGIPAEIGIYDSHQNLAFPKAGKSLQAIDENADMGVIPGASKKFTFVADRTGTYQMENLINFFPEFPQGQQNRNVGMWDVFQVVQNGSPQITAQN</sequence>
<dbReference type="AlphaFoldDB" id="A0A9X7VXH9"/>
<evidence type="ECO:0000256" key="1">
    <source>
        <dbReference type="SAM" id="SignalP"/>
    </source>
</evidence>
<evidence type="ECO:0000313" key="3">
    <source>
        <dbReference type="EMBL" id="QSO46854.1"/>
    </source>
</evidence>
<accession>A0A9X7VXH9</accession>
<feature type="signal peptide" evidence="1">
    <location>
        <begin position="1"/>
        <end position="32"/>
    </location>
</feature>
<dbReference type="Proteomes" id="UP000663505">
    <property type="component" value="Chromosome"/>
</dbReference>
<dbReference type="SUPFAM" id="SSF49503">
    <property type="entry name" value="Cupredoxins"/>
    <property type="match status" value="1"/>
</dbReference>
<organism evidence="3 4">
    <name type="scientific">Alicyclobacillus mengziensis</name>
    <dbReference type="NCBI Taxonomy" id="2931921"/>
    <lineage>
        <taxon>Bacteria</taxon>
        <taxon>Bacillati</taxon>
        <taxon>Bacillota</taxon>
        <taxon>Bacilli</taxon>
        <taxon>Bacillales</taxon>
        <taxon>Alicyclobacillaceae</taxon>
        <taxon>Alicyclobacillus</taxon>
    </lineage>
</organism>
<dbReference type="Pfam" id="PF06525">
    <property type="entry name" value="SoxE"/>
    <property type="match status" value="1"/>
</dbReference>
<dbReference type="InterPro" id="IPR008972">
    <property type="entry name" value="Cupredoxin"/>
</dbReference>
<dbReference type="PROSITE" id="PS51257">
    <property type="entry name" value="PROKAR_LIPOPROTEIN"/>
    <property type="match status" value="1"/>
</dbReference>
<feature type="chain" id="PRO_5040962815" description="Sulfocyanin-like C-terminal domain-containing protein" evidence="1">
    <location>
        <begin position="33"/>
        <end position="186"/>
    </location>
</feature>
<dbReference type="EMBL" id="CP071182">
    <property type="protein sequence ID" value="QSO46854.1"/>
    <property type="molecule type" value="Genomic_DNA"/>
</dbReference>